<feature type="domain" description="L,D-TPase catalytic" evidence="8">
    <location>
        <begin position="84"/>
        <end position="196"/>
    </location>
</feature>
<dbReference type="Proteomes" id="UP001501358">
    <property type="component" value="Unassembled WGS sequence"/>
</dbReference>
<evidence type="ECO:0000256" key="1">
    <source>
        <dbReference type="ARBA" id="ARBA00004752"/>
    </source>
</evidence>
<keyword evidence="10" id="KW-1185">Reference proteome</keyword>
<comment type="caution">
    <text evidence="9">The sequence shown here is derived from an EMBL/GenBank/DDBJ whole genome shotgun (WGS) entry which is preliminary data.</text>
</comment>
<dbReference type="SUPFAM" id="SSF141523">
    <property type="entry name" value="L,D-transpeptidase catalytic domain-like"/>
    <property type="match status" value="1"/>
</dbReference>
<dbReference type="InterPro" id="IPR002477">
    <property type="entry name" value="Peptidoglycan-bd-like"/>
</dbReference>
<dbReference type="PROSITE" id="PS52029">
    <property type="entry name" value="LD_TPASE"/>
    <property type="match status" value="1"/>
</dbReference>
<dbReference type="InterPro" id="IPR038063">
    <property type="entry name" value="Transpep_catalytic_dom"/>
</dbReference>
<evidence type="ECO:0000256" key="3">
    <source>
        <dbReference type="ARBA" id="ARBA00022960"/>
    </source>
</evidence>
<evidence type="ECO:0000256" key="7">
    <source>
        <dbReference type="SAM" id="MobiDB-lite"/>
    </source>
</evidence>
<feature type="active site" description="Proton donor/acceptor" evidence="6">
    <location>
        <position position="154"/>
    </location>
</feature>
<dbReference type="InterPro" id="IPR050979">
    <property type="entry name" value="LD-transpeptidase"/>
</dbReference>
<dbReference type="InterPro" id="IPR036365">
    <property type="entry name" value="PGBD-like_sf"/>
</dbReference>
<dbReference type="Gene3D" id="1.10.101.10">
    <property type="entry name" value="PGBD-like superfamily/PGBD"/>
    <property type="match status" value="1"/>
</dbReference>
<dbReference type="Gene3D" id="2.40.440.10">
    <property type="entry name" value="L,D-transpeptidase catalytic domain-like"/>
    <property type="match status" value="1"/>
</dbReference>
<dbReference type="EMBL" id="BAAATA010000037">
    <property type="protein sequence ID" value="GAA2505372.1"/>
    <property type="molecule type" value="Genomic_DNA"/>
</dbReference>
<evidence type="ECO:0000313" key="10">
    <source>
        <dbReference type="Proteomes" id="UP001501358"/>
    </source>
</evidence>
<evidence type="ECO:0000256" key="4">
    <source>
        <dbReference type="ARBA" id="ARBA00022984"/>
    </source>
</evidence>
<dbReference type="PANTHER" id="PTHR30582:SF33">
    <property type="entry name" value="EXPORTED PROTEIN"/>
    <property type="match status" value="1"/>
</dbReference>
<gene>
    <name evidence="9" type="ORF">GCM10010406_47620</name>
</gene>
<dbReference type="Pfam" id="PF03734">
    <property type="entry name" value="YkuD"/>
    <property type="match status" value="1"/>
</dbReference>
<dbReference type="InterPro" id="IPR036366">
    <property type="entry name" value="PGBDSf"/>
</dbReference>
<evidence type="ECO:0000256" key="6">
    <source>
        <dbReference type="PROSITE-ProRule" id="PRU01373"/>
    </source>
</evidence>
<dbReference type="InterPro" id="IPR005490">
    <property type="entry name" value="LD_TPept_cat_dom"/>
</dbReference>
<dbReference type="SUPFAM" id="SSF47090">
    <property type="entry name" value="PGBD-like"/>
    <property type="match status" value="1"/>
</dbReference>
<evidence type="ECO:0000256" key="5">
    <source>
        <dbReference type="ARBA" id="ARBA00023316"/>
    </source>
</evidence>
<accession>A0ABN3MQB1</accession>
<reference evidence="9 10" key="1">
    <citation type="journal article" date="2019" name="Int. J. Syst. Evol. Microbiol.">
        <title>The Global Catalogue of Microorganisms (GCM) 10K type strain sequencing project: providing services to taxonomists for standard genome sequencing and annotation.</title>
        <authorList>
            <consortium name="The Broad Institute Genomics Platform"/>
            <consortium name="The Broad Institute Genome Sequencing Center for Infectious Disease"/>
            <person name="Wu L."/>
            <person name="Ma J."/>
        </authorList>
    </citation>
    <scope>NUCLEOTIDE SEQUENCE [LARGE SCALE GENOMIC DNA]</scope>
    <source>
        <strain evidence="9 10">JCM 6307</strain>
    </source>
</reference>
<dbReference type="CDD" id="cd16913">
    <property type="entry name" value="YkuD_like"/>
    <property type="match status" value="1"/>
</dbReference>
<name>A0ABN3MQB1_9ACTN</name>
<feature type="compositionally biased region" description="Polar residues" evidence="7">
    <location>
        <begin position="58"/>
        <end position="72"/>
    </location>
</feature>
<dbReference type="Pfam" id="PF01471">
    <property type="entry name" value="PG_binding_1"/>
    <property type="match status" value="1"/>
</dbReference>
<keyword evidence="3 6" id="KW-0133">Cell shape</keyword>
<dbReference type="PANTHER" id="PTHR30582">
    <property type="entry name" value="L,D-TRANSPEPTIDASE"/>
    <property type="match status" value="1"/>
</dbReference>
<sequence>MRELQARLQQLGHFTVGVTGYYGTVTRSSVAAFQRSRGLPGDGTVYAATWSALRAATRQPTHMETHPQTTNPLPAPDPRCTTGRVLCISKSARTLAWMSDGQVLMAMDVRFGSQYTPTRDGAFEVYWKSRDHHSTLYDSPMPFALFFSGGQAVHYSADFAANGYAGASHGCVNVRDRAKAAALFDQVRTGDKVVVYGP</sequence>
<evidence type="ECO:0000313" key="9">
    <source>
        <dbReference type="EMBL" id="GAA2505372.1"/>
    </source>
</evidence>
<feature type="region of interest" description="Disordered" evidence="7">
    <location>
        <begin position="58"/>
        <end position="77"/>
    </location>
</feature>
<proteinExistence type="predicted"/>
<evidence type="ECO:0000259" key="8">
    <source>
        <dbReference type="PROSITE" id="PS52029"/>
    </source>
</evidence>
<feature type="active site" description="Nucleophile" evidence="6">
    <location>
        <position position="171"/>
    </location>
</feature>
<comment type="pathway">
    <text evidence="1 6">Cell wall biogenesis; peptidoglycan biosynthesis.</text>
</comment>
<organism evidence="9 10">
    <name type="scientific">Streptomyces thermolineatus</name>
    <dbReference type="NCBI Taxonomy" id="44033"/>
    <lineage>
        <taxon>Bacteria</taxon>
        <taxon>Bacillati</taxon>
        <taxon>Actinomycetota</taxon>
        <taxon>Actinomycetes</taxon>
        <taxon>Kitasatosporales</taxon>
        <taxon>Streptomycetaceae</taxon>
        <taxon>Streptomyces</taxon>
    </lineage>
</organism>
<evidence type="ECO:0000256" key="2">
    <source>
        <dbReference type="ARBA" id="ARBA00022679"/>
    </source>
</evidence>
<keyword evidence="4 6" id="KW-0573">Peptidoglycan synthesis</keyword>
<keyword evidence="5 6" id="KW-0961">Cell wall biogenesis/degradation</keyword>
<protein>
    <recommendedName>
        <fullName evidence="8">L,D-TPase catalytic domain-containing protein</fullName>
    </recommendedName>
</protein>
<keyword evidence="2" id="KW-0808">Transferase</keyword>